<keyword evidence="4 8" id="KW-0175">Coiled coil</keyword>
<evidence type="ECO:0000256" key="8">
    <source>
        <dbReference type="SAM" id="Coils"/>
    </source>
</evidence>
<feature type="compositionally biased region" description="Basic and acidic residues" evidence="9">
    <location>
        <begin position="534"/>
        <end position="562"/>
    </location>
</feature>
<dbReference type="SMART" id="SM00028">
    <property type="entry name" value="TPR"/>
    <property type="match status" value="1"/>
</dbReference>
<dbReference type="AlphaFoldDB" id="A0AAD8RXQ0"/>
<dbReference type="Proteomes" id="UP001231189">
    <property type="component" value="Unassembled WGS sequence"/>
</dbReference>
<comment type="caution">
    <text evidence="10">The sequence shown here is derived from an EMBL/GenBank/DDBJ whole genome shotgun (WGS) entry which is preliminary data.</text>
</comment>
<name>A0AAD8RXQ0_LOLMU</name>
<dbReference type="InterPro" id="IPR013105">
    <property type="entry name" value="TPR_2"/>
</dbReference>
<dbReference type="InterPro" id="IPR019734">
    <property type="entry name" value="TPR_rpt"/>
</dbReference>
<feature type="repeat" description="TPR" evidence="7">
    <location>
        <begin position="300"/>
        <end position="333"/>
    </location>
</feature>
<dbReference type="EMBL" id="JAUUTY010000005">
    <property type="protein sequence ID" value="KAK1633084.1"/>
    <property type="molecule type" value="Genomic_DNA"/>
</dbReference>
<feature type="compositionally biased region" description="Low complexity" evidence="9">
    <location>
        <begin position="483"/>
        <end position="506"/>
    </location>
</feature>
<reference evidence="10" key="1">
    <citation type="submission" date="2023-07" db="EMBL/GenBank/DDBJ databases">
        <title>A chromosome-level genome assembly of Lolium multiflorum.</title>
        <authorList>
            <person name="Chen Y."/>
            <person name="Copetti D."/>
            <person name="Kolliker R."/>
            <person name="Studer B."/>
        </authorList>
    </citation>
    <scope>NUCLEOTIDE SEQUENCE</scope>
    <source>
        <strain evidence="10">02402/16</strain>
        <tissue evidence="10">Leaf</tissue>
    </source>
</reference>
<evidence type="ECO:0000313" key="10">
    <source>
        <dbReference type="EMBL" id="KAK1633084.1"/>
    </source>
</evidence>
<feature type="region of interest" description="Disordered" evidence="9">
    <location>
        <begin position="1"/>
        <end position="22"/>
    </location>
</feature>
<evidence type="ECO:0000256" key="1">
    <source>
        <dbReference type="ARBA" id="ARBA00004123"/>
    </source>
</evidence>
<dbReference type="GO" id="GO:0005634">
    <property type="term" value="C:nucleus"/>
    <property type="evidence" value="ECO:0007669"/>
    <property type="project" value="UniProtKB-SubCell"/>
</dbReference>
<sequence>MDSYKFEMESDAFLPPSARPLPPPPSAAVLETHPDLREGAAMMQQQQQLEQWLSAGGGMGGMLRPTILFTGGHSVRPLPPSPPPSAAAASPPFSKSSPDLREAAMMPQQQQHQLEQWLSAGGGVGGMLRPTKSAPCSPVKPLAAPGPSQAAMLRTHSDSFHVAHKVPVGDTPYVRAKRVQLVDKDPEKAIALFWGAINAGDRVDSALKDMAIVMKQQNRAEEAIEAIKSLRSRCSDQAQESLDNILLDLYKRCGRLDDQILLLKHKLQLIHQGHAFNGKRTKTARSQGRKFQVTLEQEATRLLGNLGWALMQKENYTEAEGAYRRALIIGPDNNKMCNLGICLMKQGRVHEAKDVLKQVRPAGVDGLRGADSHLKAYERAQEMLRDLEVKLVGRPGWEQLAVDKNWLFDALRMGSSSSIWQPQPCIDHLMPPQPHPRGGDQFADENAASKKMAPPHPQQQLLQPNLNIDARPFYSHRMPPLAAKPQPQNAPRQQQQLLQQQKAPAQMHHDPMGNLKRTRSGTAMDKAAAAAVGEKTKEQSSNNEADKEDVNGGRRKSLTAEERWPELPDHSAFDEALVASVIAPVLDDDENCNNNAKPVAAPSPASCCDTSPAALKEKVGKRLRIFQDITQTLNAL</sequence>
<evidence type="ECO:0000313" key="11">
    <source>
        <dbReference type="Proteomes" id="UP001231189"/>
    </source>
</evidence>
<keyword evidence="5" id="KW-0539">Nucleus</keyword>
<dbReference type="Gene3D" id="1.25.40.10">
    <property type="entry name" value="Tetratricopeptide repeat domain"/>
    <property type="match status" value="1"/>
</dbReference>
<evidence type="ECO:0008006" key="12">
    <source>
        <dbReference type="Google" id="ProtNLM"/>
    </source>
</evidence>
<dbReference type="PANTHER" id="PTHR36326:SF24">
    <property type="entry name" value="OS09G0538500 PROTEIN"/>
    <property type="match status" value="1"/>
</dbReference>
<feature type="coiled-coil region" evidence="8">
    <location>
        <begin position="213"/>
        <end position="240"/>
    </location>
</feature>
<dbReference type="InterPro" id="IPR044961">
    <property type="entry name" value="MS5/SDI1"/>
</dbReference>
<protein>
    <recommendedName>
        <fullName evidence="12">Protein POLLENLESS 3-LIKE 2</fullName>
    </recommendedName>
</protein>
<evidence type="ECO:0000256" key="7">
    <source>
        <dbReference type="PROSITE-ProRule" id="PRU00339"/>
    </source>
</evidence>
<dbReference type="SUPFAM" id="SSF48452">
    <property type="entry name" value="TPR-like"/>
    <property type="match status" value="1"/>
</dbReference>
<gene>
    <name evidence="10" type="ORF">QYE76_007399</name>
</gene>
<evidence type="ECO:0000256" key="2">
    <source>
        <dbReference type="ARBA" id="ARBA00022737"/>
    </source>
</evidence>
<feature type="region of interest" description="Disordered" evidence="9">
    <location>
        <begin position="423"/>
        <end position="462"/>
    </location>
</feature>
<feature type="compositionally biased region" description="Low complexity" evidence="9">
    <location>
        <begin position="86"/>
        <end position="97"/>
    </location>
</feature>
<evidence type="ECO:0000256" key="5">
    <source>
        <dbReference type="ARBA" id="ARBA00023242"/>
    </source>
</evidence>
<dbReference type="PANTHER" id="PTHR36326">
    <property type="entry name" value="PROTEIN POLLENLESS 3-LIKE 2"/>
    <property type="match status" value="1"/>
</dbReference>
<evidence type="ECO:0000256" key="9">
    <source>
        <dbReference type="SAM" id="MobiDB-lite"/>
    </source>
</evidence>
<evidence type="ECO:0000256" key="3">
    <source>
        <dbReference type="ARBA" id="ARBA00022803"/>
    </source>
</evidence>
<comment type="similarity">
    <text evidence="6">Belongs to the MS5 protein family.</text>
</comment>
<dbReference type="InterPro" id="IPR011990">
    <property type="entry name" value="TPR-like_helical_dom_sf"/>
</dbReference>
<organism evidence="10 11">
    <name type="scientific">Lolium multiflorum</name>
    <name type="common">Italian ryegrass</name>
    <name type="synonym">Lolium perenne subsp. multiflorum</name>
    <dbReference type="NCBI Taxonomy" id="4521"/>
    <lineage>
        <taxon>Eukaryota</taxon>
        <taxon>Viridiplantae</taxon>
        <taxon>Streptophyta</taxon>
        <taxon>Embryophyta</taxon>
        <taxon>Tracheophyta</taxon>
        <taxon>Spermatophyta</taxon>
        <taxon>Magnoliopsida</taxon>
        <taxon>Liliopsida</taxon>
        <taxon>Poales</taxon>
        <taxon>Poaceae</taxon>
        <taxon>BOP clade</taxon>
        <taxon>Pooideae</taxon>
        <taxon>Poodae</taxon>
        <taxon>Poeae</taxon>
        <taxon>Poeae Chloroplast Group 2 (Poeae type)</taxon>
        <taxon>Loliodinae</taxon>
        <taxon>Loliinae</taxon>
        <taxon>Lolium</taxon>
    </lineage>
</organism>
<evidence type="ECO:0000256" key="4">
    <source>
        <dbReference type="ARBA" id="ARBA00023054"/>
    </source>
</evidence>
<proteinExistence type="inferred from homology"/>
<feature type="region of interest" description="Disordered" evidence="9">
    <location>
        <begin position="476"/>
        <end position="562"/>
    </location>
</feature>
<evidence type="ECO:0000256" key="6">
    <source>
        <dbReference type="ARBA" id="ARBA00025750"/>
    </source>
</evidence>
<feature type="region of interest" description="Disordered" evidence="9">
    <location>
        <begin position="71"/>
        <end position="99"/>
    </location>
</feature>
<comment type="subcellular location">
    <subcellularLocation>
        <location evidence="1">Nucleus</location>
    </subcellularLocation>
</comment>
<dbReference type="PROSITE" id="PS50005">
    <property type="entry name" value="TPR"/>
    <property type="match status" value="1"/>
</dbReference>
<keyword evidence="3 7" id="KW-0802">TPR repeat</keyword>
<accession>A0AAD8RXQ0</accession>
<keyword evidence="2" id="KW-0677">Repeat</keyword>
<dbReference type="Pfam" id="PF07719">
    <property type="entry name" value="TPR_2"/>
    <property type="match status" value="1"/>
</dbReference>
<keyword evidence="11" id="KW-1185">Reference proteome</keyword>